<reference evidence="1 2" key="2">
    <citation type="journal article" date="2012" name="Open Biol.">
        <title>Characteristics of nucleosomes and linker DNA regions on the genome of the basidiomycete Mixia osmundae revealed by mono- and dinucleosome mapping.</title>
        <authorList>
            <person name="Nishida H."/>
            <person name="Kondo S."/>
            <person name="Matsumoto T."/>
            <person name="Suzuki Y."/>
            <person name="Yoshikawa H."/>
            <person name="Taylor T.D."/>
            <person name="Sugiyama J."/>
        </authorList>
    </citation>
    <scope>NUCLEOTIDE SEQUENCE [LARGE SCALE GENOMIC DNA]</scope>
    <source>
        <strain evidence="2">CBS 9802 / IAM 14324 / JCM 22182 / KY 12970</strain>
    </source>
</reference>
<reference evidence="1 2" key="1">
    <citation type="journal article" date="2011" name="J. Gen. Appl. Microbiol.">
        <title>Draft genome sequencing of the enigmatic basidiomycete Mixia osmundae.</title>
        <authorList>
            <person name="Nishida H."/>
            <person name="Nagatsuka Y."/>
            <person name="Sugiyama J."/>
        </authorList>
    </citation>
    <scope>NUCLEOTIDE SEQUENCE [LARGE SCALE GENOMIC DNA]</scope>
    <source>
        <strain evidence="2">CBS 9802 / IAM 14324 / JCM 22182 / KY 12970</strain>
    </source>
</reference>
<proteinExistence type="predicted"/>
<keyword evidence="2" id="KW-1185">Reference proteome</keyword>
<accession>G7E8Q0</accession>
<evidence type="ECO:0000313" key="1">
    <source>
        <dbReference type="EMBL" id="GAA99518.1"/>
    </source>
</evidence>
<organism evidence="1 2">
    <name type="scientific">Mixia osmundae (strain CBS 9802 / IAM 14324 / JCM 22182 / KY 12970)</name>
    <dbReference type="NCBI Taxonomy" id="764103"/>
    <lineage>
        <taxon>Eukaryota</taxon>
        <taxon>Fungi</taxon>
        <taxon>Dikarya</taxon>
        <taxon>Basidiomycota</taxon>
        <taxon>Pucciniomycotina</taxon>
        <taxon>Mixiomycetes</taxon>
        <taxon>Mixiales</taxon>
        <taxon>Mixiaceae</taxon>
        <taxon>Mixia</taxon>
    </lineage>
</organism>
<dbReference type="RefSeq" id="XP_014568747.1">
    <property type="nucleotide sequence ID" value="XM_014713261.1"/>
</dbReference>
<dbReference type="InParanoid" id="G7E8Q0"/>
<protein>
    <submittedName>
        <fullName evidence="1">Uncharacterized protein</fullName>
    </submittedName>
</protein>
<comment type="caution">
    <text evidence="1">The sequence shown here is derived from an EMBL/GenBank/DDBJ whole genome shotgun (WGS) entry which is preliminary data.</text>
</comment>
<gene>
    <name evidence="1" type="primary">Mo06219</name>
    <name evidence="1" type="ORF">E5Q_06219</name>
</gene>
<name>G7E8Q0_MIXOS</name>
<sequence>MIATWPTTGEYSMHARFVGKTSKCTAGPRVVEDPYSPTSVPCVAAWALQGT</sequence>
<dbReference type="AlphaFoldDB" id="G7E8Q0"/>
<dbReference type="HOGENOM" id="CLU_3106918_0_0_1"/>
<dbReference type="Proteomes" id="UP000009131">
    <property type="component" value="Unassembled WGS sequence"/>
</dbReference>
<evidence type="ECO:0000313" key="2">
    <source>
        <dbReference type="Proteomes" id="UP000009131"/>
    </source>
</evidence>
<dbReference type="EMBL" id="BABT02000220">
    <property type="protein sequence ID" value="GAA99518.1"/>
    <property type="molecule type" value="Genomic_DNA"/>
</dbReference>